<evidence type="ECO:0000256" key="1">
    <source>
        <dbReference type="ARBA" id="ARBA00009005"/>
    </source>
</evidence>
<reference evidence="6 7" key="1">
    <citation type="journal article" date="2020" name="Phytopathology">
        <title>Genome Sequence Resources of Colletotrichum truncatum, C. plurivorum, C. musicola, and C. sojae: Four Species Pathogenic to Soybean (Glycine max).</title>
        <authorList>
            <person name="Rogerio F."/>
            <person name="Boufleur T.R."/>
            <person name="Ciampi-Guillardi M."/>
            <person name="Sukno S.A."/>
            <person name="Thon M.R."/>
            <person name="Massola Junior N.S."/>
            <person name="Baroncelli R."/>
        </authorList>
    </citation>
    <scope>NUCLEOTIDE SEQUENCE [LARGE SCALE GENOMIC DNA]</scope>
    <source>
        <strain evidence="6 7">LFN0009</strain>
    </source>
</reference>
<sequence length="557" mass="60992">MASAKRALLIGSSYGGLKGTRNDVDIMARVLSSRGFDVDNSDYVTRLYDGNATRQRILEAWEKLISQTSWGDIVVIYYSGHGGLADSNGRNNPQDPHRIQFLVPTDFDPDFEPWGGIFDGEVSLLLRRTTARSENVTYILDCCHAARLGRGPHLAGGLARPKSLGLSQSDHTVLARLVARLKREGRYEETHLTTNPHAVRIAASATHETAWEFEKAGVEPVGLMTRNLATAILDAGSNVSWRDMMLEVVSLVEADFPDAKQHPRSAGPDDRIPFSTVTTSTRALLATMSSRGYTLIQGGRVNGIREGHQFKLTPFGYRRGQGHRPINPIIATVQTVRGFLTILQNTPTPSELGLGAEKVQALAVPYHRQDAVSSTAQNILSLESGLGDEALGAEVEFEMGLEDNWNEKLICRGNPAVIRGGRPIGIKVNDRVWFGLKNLGSRNLFVNAFVIDAVGKVTLISKSWEKGRDLCAGGGSHRYADCEFPLEGMKASWPEPPPRTNSVAEHIVFIVTAEEIDLRDLDSSAVEHLHRGLGDRAGRSGVIPYAVVNIPYLLSRF</sequence>
<keyword evidence="7" id="KW-1185">Reference proteome</keyword>
<evidence type="ECO:0000256" key="4">
    <source>
        <dbReference type="ARBA" id="ARBA00023145"/>
    </source>
</evidence>
<dbReference type="GO" id="GO:0004197">
    <property type="term" value="F:cysteine-type endopeptidase activity"/>
    <property type="evidence" value="ECO:0007669"/>
    <property type="project" value="InterPro"/>
</dbReference>
<keyword evidence="3" id="KW-0788">Thiol protease</keyword>
<dbReference type="InterPro" id="IPR050452">
    <property type="entry name" value="Metacaspase"/>
</dbReference>
<accession>A0A8H6JID8</accession>
<dbReference type="Proteomes" id="UP000652219">
    <property type="component" value="Unassembled WGS sequence"/>
</dbReference>
<dbReference type="Pfam" id="PF00656">
    <property type="entry name" value="Peptidase_C14"/>
    <property type="match status" value="1"/>
</dbReference>
<dbReference type="InterPro" id="IPR029030">
    <property type="entry name" value="Caspase-like_dom_sf"/>
</dbReference>
<gene>
    <name evidence="6" type="ORF">CSOJ01_04717</name>
</gene>
<keyword evidence="2" id="KW-0053">Apoptosis</keyword>
<evidence type="ECO:0000313" key="6">
    <source>
        <dbReference type="EMBL" id="KAF6813206.1"/>
    </source>
</evidence>
<dbReference type="PANTHER" id="PTHR48104:SF30">
    <property type="entry name" value="METACASPASE-1"/>
    <property type="match status" value="1"/>
</dbReference>
<feature type="domain" description="Peptidase C14 caspase" evidence="5">
    <location>
        <begin position="5"/>
        <end position="263"/>
    </location>
</feature>
<keyword evidence="3" id="KW-0378">Hydrolase</keyword>
<organism evidence="6 7">
    <name type="scientific">Colletotrichum sojae</name>
    <dbReference type="NCBI Taxonomy" id="2175907"/>
    <lineage>
        <taxon>Eukaryota</taxon>
        <taxon>Fungi</taxon>
        <taxon>Dikarya</taxon>
        <taxon>Ascomycota</taxon>
        <taxon>Pezizomycotina</taxon>
        <taxon>Sordariomycetes</taxon>
        <taxon>Hypocreomycetidae</taxon>
        <taxon>Glomerellales</taxon>
        <taxon>Glomerellaceae</taxon>
        <taxon>Colletotrichum</taxon>
        <taxon>Colletotrichum orchidearum species complex</taxon>
    </lineage>
</organism>
<evidence type="ECO:0000256" key="3">
    <source>
        <dbReference type="ARBA" id="ARBA00022807"/>
    </source>
</evidence>
<dbReference type="GO" id="GO:0005737">
    <property type="term" value="C:cytoplasm"/>
    <property type="evidence" value="ECO:0007669"/>
    <property type="project" value="TreeGrafter"/>
</dbReference>
<dbReference type="PANTHER" id="PTHR48104">
    <property type="entry name" value="METACASPASE-4"/>
    <property type="match status" value="1"/>
</dbReference>
<dbReference type="EMBL" id="WIGN01000055">
    <property type="protein sequence ID" value="KAF6813206.1"/>
    <property type="molecule type" value="Genomic_DNA"/>
</dbReference>
<dbReference type="Gene3D" id="3.40.50.1460">
    <property type="match status" value="1"/>
</dbReference>
<evidence type="ECO:0000259" key="5">
    <source>
        <dbReference type="Pfam" id="PF00656"/>
    </source>
</evidence>
<dbReference type="SUPFAM" id="SSF52129">
    <property type="entry name" value="Caspase-like"/>
    <property type="match status" value="1"/>
</dbReference>
<evidence type="ECO:0000256" key="2">
    <source>
        <dbReference type="ARBA" id="ARBA00022703"/>
    </source>
</evidence>
<dbReference type="InterPro" id="IPR011600">
    <property type="entry name" value="Pept_C14_caspase"/>
</dbReference>
<protein>
    <submittedName>
        <fullName evidence="6">Peptidase c14 caspase catalytic subunit p20</fullName>
    </submittedName>
</protein>
<name>A0A8H6JID8_9PEZI</name>
<evidence type="ECO:0000313" key="7">
    <source>
        <dbReference type="Proteomes" id="UP000652219"/>
    </source>
</evidence>
<comment type="similarity">
    <text evidence="1">Belongs to the peptidase C14B family.</text>
</comment>
<dbReference type="GO" id="GO:0006508">
    <property type="term" value="P:proteolysis"/>
    <property type="evidence" value="ECO:0007669"/>
    <property type="project" value="InterPro"/>
</dbReference>
<proteinExistence type="inferred from homology"/>
<dbReference type="AlphaFoldDB" id="A0A8H6JID8"/>
<dbReference type="GO" id="GO:0006915">
    <property type="term" value="P:apoptotic process"/>
    <property type="evidence" value="ECO:0007669"/>
    <property type="project" value="UniProtKB-KW"/>
</dbReference>
<keyword evidence="4" id="KW-0865">Zymogen</keyword>
<comment type="caution">
    <text evidence="6">The sequence shown here is derived from an EMBL/GenBank/DDBJ whole genome shotgun (WGS) entry which is preliminary data.</text>
</comment>
<keyword evidence="3" id="KW-0645">Protease</keyword>